<sequence>MPSTKRPIRVAGASGGYTDRQRAIHDIAKECDVDVITGGESLWIQGQNRPAYIIRGMTD</sequence>
<dbReference type="STRING" id="857340.A0A086T504"/>
<dbReference type="OrthoDB" id="10265871at2759"/>
<name>A0A086T504_HAPC1</name>
<organism evidence="1 2">
    <name type="scientific">Hapsidospora chrysogenum (strain ATCC 11550 / CBS 779.69 / DSM 880 / IAM 14645 / JCM 23072 / IMI 49137)</name>
    <name type="common">Acremonium chrysogenum</name>
    <dbReference type="NCBI Taxonomy" id="857340"/>
    <lineage>
        <taxon>Eukaryota</taxon>
        <taxon>Fungi</taxon>
        <taxon>Dikarya</taxon>
        <taxon>Ascomycota</taxon>
        <taxon>Pezizomycotina</taxon>
        <taxon>Sordariomycetes</taxon>
        <taxon>Hypocreomycetidae</taxon>
        <taxon>Hypocreales</taxon>
        <taxon>Bionectriaceae</taxon>
        <taxon>Hapsidospora</taxon>
    </lineage>
</organism>
<evidence type="ECO:0000313" key="1">
    <source>
        <dbReference type="EMBL" id="KFH44436.1"/>
    </source>
</evidence>
<keyword evidence="2" id="KW-1185">Reference proteome</keyword>
<comment type="caution">
    <text evidence="1">The sequence shown here is derived from an EMBL/GenBank/DDBJ whole genome shotgun (WGS) entry which is preliminary data.</text>
</comment>
<gene>
    <name evidence="1" type="ORF">ACRE_047510</name>
</gene>
<dbReference type="EMBL" id="JPKY01000048">
    <property type="protein sequence ID" value="KFH44436.1"/>
    <property type="molecule type" value="Genomic_DNA"/>
</dbReference>
<dbReference type="Proteomes" id="UP000029964">
    <property type="component" value="Unassembled WGS sequence"/>
</dbReference>
<protein>
    <submittedName>
        <fullName evidence="1">Uncharacterized protein</fullName>
    </submittedName>
</protein>
<reference evidence="2" key="1">
    <citation type="journal article" date="2014" name="Genome Announc.">
        <title>Genome sequence and annotation of Acremonium chrysogenum, producer of the beta-lactam antibiotic cephalosporin C.</title>
        <authorList>
            <person name="Terfehr D."/>
            <person name="Dahlmann T.A."/>
            <person name="Specht T."/>
            <person name="Zadra I."/>
            <person name="Kuernsteiner H."/>
            <person name="Kueck U."/>
        </authorList>
    </citation>
    <scope>NUCLEOTIDE SEQUENCE [LARGE SCALE GENOMIC DNA]</scope>
    <source>
        <strain evidence="2">ATCC 11550 / CBS 779.69 / DSM 880 / IAM 14645 / JCM 23072 / IMI 49137</strain>
    </source>
</reference>
<accession>A0A086T504</accession>
<proteinExistence type="predicted"/>
<dbReference type="AlphaFoldDB" id="A0A086T504"/>
<evidence type="ECO:0000313" key="2">
    <source>
        <dbReference type="Proteomes" id="UP000029964"/>
    </source>
</evidence>
<dbReference type="HOGENOM" id="CLU_2960172_0_0_1"/>